<keyword evidence="2" id="KW-1185">Reference proteome</keyword>
<accession>A0A9P6ENZ7</accession>
<reference evidence="1" key="1">
    <citation type="submission" date="2020-11" db="EMBL/GenBank/DDBJ databases">
        <authorList>
            <consortium name="DOE Joint Genome Institute"/>
            <person name="Ahrendt S."/>
            <person name="Riley R."/>
            <person name="Andreopoulos W."/>
            <person name="Labutti K."/>
            <person name="Pangilinan J."/>
            <person name="Ruiz-Duenas F.J."/>
            <person name="Barrasa J.M."/>
            <person name="Sanchez-Garcia M."/>
            <person name="Camarero S."/>
            <person name="Miyauchi S."/>
            <person name="Serrano A."/>
            <person name="Linde D."/>
            <person name="Babiker R."/>
            <person name="Drula E."/>
            <person name="Ayuso-Fernandez I."/>
            <person name="Pacheco R."/>
            <person name="Padilla G."/>
            <person name="Ferreira P."/>
            <person name="Barriuso J."/>
            <person name="Kellner H."/>
            <person name="Castanera R."/>
            <person name="Alfaro M."/>
            <person name="Ramirez L."/>
            <person name="Pisabarro A.G."/>
            <person name="Kuo A."/>
            <person name="Tritt A."/>
            <person name="Lipzen A."/>
            <person name="He G."/>
            <person name="Yan M."/>
            <person name="Ng V."/>
            <person name="Cullen D."/>
            <person name="Martin F."/>
            <person name="Rosso M.-N."/>
            <person name="Henrissat B."/>
            <person name="Hibbett D."/>
            <person name="Martinez A.T."/>
            <person name="Grigoriev I.V."/>
        </authorList>
    </citation>
    <scope>NUCLEOTIDE SEQUENCE</scope>
    <source>
        <strain evidence="1">CBS 506.95</strain>
    </source>
</reference>
<feature type="non-terminal residue" evidence="1">
    <location>
        <position position="76"/>
    </location>
</feature>
<name>A0A9P6ENZ7_9AGAR</name>
<dbReference type="EMBL" id="MU157832">
    <property type="protein sequence ID" value="KAF9532257.1"/>
    <property type="molecule type" value="Genomic_DNA"/>
</dbReference>
<evidence type="ECO:0000313" key="2">
    <source>
        <dbReference type="Proteomes" id="UP000807306"/>
    </source>
</evidence>
<comment type="caution">
    <text evidence="1">The sequence shown here is derived from an EMBL/GenBank/DDBJ whole genome shotgun (WGS) entry which is preliminary data.</text>
</comment>
<sequence length="76" mass="8695">MFQLETCLQHIFAKYCYPPPEKMPVDAHTLLVPLDYAWIEPAGLDKFAIDTNGEPFSEETKLEIIESFDTTDDNSL</sequence>
<proteinExistence type="predicted"/>
<organism evidence="1 2">
    <name type="scientific">Crepidotus variabilis</name>
    <dbReference type="NCBI Taxonomy" id="179855"/>
    <lineage>
        <taxon>Eukaryota</taxon>
        <taxon>Fungi</taxon>
        <taxon>Dikarya</taxon>
        <taxon>Basidiomycota</taxon>
        <taxon>Agaricomycotina</taxon>
        <taxon>Agaricomycetes</taxon>
        <taxon>Agaricomycetidae</taxon>
        <taxon>Agaricales</taxon>
        <taxon>Agaricineae</taxon>
        <taxon>Crepidotaceae</taxon>
        <taxon>Crepidotus</taxon>
    </lineage>
</organism>
<dbReference type="Proteomes" id="UP000807306">
    <property type="component" value="Unassembled WGS sequence"/>
</dbReference>
<dbReference type="OrthoDB" id="26525at2759"/>
<evidence type="ECO:0000313" key="1">
    <source>
        <dbReference type="EMBL" id="KAF9532257.1"/>
    </source>
</evidence>
<gene>
    <name evidence="1" type="ORF">CPB83DRAFT_847527</name>
</gene>
<dbReference type="AlphaFoldDB" id="A0A9P6ENZ7"/>
<protein>
    <submittedName>
        <fullName evidence="1">Uncharacterized protein</fullName>
    </submittedName>
</protein>